<dbReference type="SMART" id="SM00320">
    <property type="entry name" value="WD40"/>
    <property type="match status" value="7"/>
</dbReference>
<feature type="repeat" description="WD" evidence="3">
    <location>
        <begin position="772"/>
        <end position="807"/>
    </location>
</feature>
<dbReference type="SUPFAM" id="SSF82171">
    <property type="entry name" value="DPP6 N-terminal domain-like"/>
    <property type="match status" value="1"/>
</dbReference>
<dbReference type="Gene3D" id="3.40.50.300">
    <property type="entry name" value="P-loop containing nucleotide triphosphate hydrolases"/>
    <property type="match status" value="1"/>
</dbReference>
<feature type="compositionally biased region" description="Pro residues" evidence="4">
    <location>
        <begin position="1284"/>
        <end position="1300"/>
    </location>
</feature>
<dbReference type="InterPro" id="IPR020472">
    <property type="entry name" value="WD40_PAC1"/>
</dbReference>
<dbReference type="CDD" id="cd00200">
    <property type="entry name" value="WD40"/>
    <property type="match status" value="1"/>
</dbReference>
<gene>
    <name evidence="6" type="ORF">AACH10_08715</name>
</gene>
<dbReference type="RefSeq" id="WP_341410003.1">
    <property type="nucleotide sequence ID" value="NZ_JBBUTH010000004.1"/>
</dbReference>
<dbReference type="PANTHER" id="PTHR19879">
    <property type="entry name" value="TRANSCRIPTION INITIATION FACTOR TFIID"/>
    <property type="match status" value="1"/>
</dbReference>
<comment type="caution">
    <text evidence="6">The sequence shown here is derived from an EMBL/GenBank/DDBJ whole genome shotgun (WGS) entry which is preliminary data.</text>
</comment>
<evidence type="ECO:0000259" key="5">
    <source>
        <dbReference type="Pfam" id="PF20703"/>
    </source>
</evidence>
<keyword evidence="7" id="KW-1185">Reference proteome</keyword>
<dbReference type="InterPro" id="IPR015943">
    <property type="entry name" value="WD40/YVTN_repeat-like_dom_sf"/>
</dbReference>
<dbReference type="PANTHER" id="PTHR19879:SF9">
    <property type="entry name" value="TRANSCRIPTION INITIATION FACTOR TFIID SUBUNIT 5"/>
    <property type="match status" value="1"/>
</dbReference>
<dbReference type="InterPro" id="IPR049052">
    <property type="entry name" value="nSTAND1"/>
</dbReference>
<evidence type="ECO:0000313" key="6">
    <source>
        <dbReference type="EMBL" id="MEK8050320.1"/>
    </source>
</evidence>
<keyword evidence="2" id="KW-0677">Repeat</keyword>
<dbReference type="InterPro" id="IPR027417">
    <property type="entry name" value="P-loop_NTPase"/>
</dbReference>
<dbReference type="PRINTS" id="PR00320">
    <property type="entry name" value="GPROTEINBRPT"/>
</dbReference>
<feature type="repeat" description="WD" evidence="3">
    <location>
        <begin position="722"/>
        <end position="754"/>
    </location>
</feature>
<evidence type="ECO:0000256" key="3">
    <source>
        <dbReference type="PROSITE-ProRule" id="PRU00221"/>
    </source>
</evidence>
<dbReference type="InterPro" id="IPR001680">
    <property type="entry name" value="WD40_rpt"/>
</dbReference>
<feature type="compositionally biased region" description="Low complexity" evidence="4">
    <location>
        <begin position="1301"/>
        <end position="1313"/>
    </location>
</feature>
<dbReference type="PROSITE" id="PS00678">
    <property type="entry name" value="WD_REPEATS_1"/>
    <property type="match status" value="1"/>
</dbReference>
<dbReference type="PROSITE" id="PS50294">
    <property type="entry name" value="WD_REPEATS_REGION"/>
    <property type="match status" value="4"/>
</dbReference>
<dbReference type="Pfam" id="PF20703">
    <property type="entry name" value="nSTAND1"/>
    <property type="match status" value="1"/>
</dbReference>
<feature type="repeat" description="WD" evidence="3">
    <location>
        <begin position="1189"/>
        <end position="1230"/>
    </location>
</feature>
<dbReference type="Proteomes" id="UP001365405">
    <property type="component" value="Unassembled WGS sequence"/>
</dbReference>
<dbReference type="PROSITE" id="PS50082">
    <property type="entry name" value="WD_REPEATS_2"/>
    <property type="match status" value="5"/>
</dbReference>
<dbReference type="InterPro" id="IPR036322">
    <property type="entry name" value="WD40_repeat_dom_sf"/>
</dbReference>
<evidence type="ECO:0000256" key="2">
    <source>
        <dbReference type="ARBA" id="ARBA00022737"/>
    </source>
</evidence>
<dbReference type="InterPro" id="IPR019775">
    <property type="entry name" value="WD40_repeat_CS"/>
</dbReference>
<accession>A0ABU9CEM1</accession>
<dbReference type="Pfam" id="PF00400">
    <property type="entry name" value="WD40"/>
    <property type="match status" value="6"/>
</dbReference>
<organism evidence="6 7">
    <name type="scientific">Pseudaquabacterium inlustre</name>
    <dbReference type="NCBI Taxonomy" id="2984192"/>
    <lineage>
        <taxon>Bacteria</taxon>
        <taxon>Pseudomonadati</taxon>
        <taxon>Pseudomonadota</taxon>
        <taxon>Betaproteobacteria</taxon>
        <taxon>Burkholderiales</taxon>
        <taxon>Sphaerotilaceae</taxon>
        <taxon>Pseudaquabacterium</taxon>
    </lineage>
</organism>
<dbReference type="SUPFAM" id="SSF52540">
    <property type="entry name" value="P-loop containing nucleoside triphosphate hydrolases"/>
    <property type="match status" value="1"/>
</dbReference>
<feature type="repeat" description="WD" evidence="3">
    <location>
        <begin position="866"/>
        <end position="907"/>
    </location>
</feature>
<protein>
    <submittedName>
        <fullName evidence="6">AAA family ATPase</fullName>
    </submittedName>
</protein>
<reference evidence="6 7" key="1">
    <citation type="submission" date="2024-04" db="EMBL/GenBank/DDBJ databases">
        <title>Novel species of the genus Ideonella isolated from streams.</title>
        <authorList>
            <person name="Lu H."/>
        </authorList>
    </citation>
    <scope>NUCLEOTIDE SEQUENCE [LARGE SCALE GENOMIC DNA]</scope>
    <source>
        <strain evidence="6 7">DXS22W</strain>
    </source>
</reference>
<evidence type="ECO:0000256" key="1">
    <source>
        <dbReference type="ARBA" id="ARBA00022574"/>
    </source>
</evidence>
<feature type="repeat" description="WD" evidence="3">
    <location>
        <begin position="1141"/>
        <end position="1175"/>
    </location>
</feature>
<sequence length="1313" mass="140836">MASPQTLALIAANPFPGLRAFKPGESDRFFGRGQQIAELVTRLAEVPLVAVSGASGCGKSSLVLAGLLAELRQRHADGDGTDWRAVVMRPGNRPIAHLAAPLAQVLHDPDDDEDLPGADEQEARAGALFGQLRLGGLGLVEAVRHSRLAQRSPRARVLVVVDQFEEVFRFKRMSDPDEAAAFVKLLLAAAQDPASPVSVIITLRSDALGSCAEFRDLPEAVSRGGYLVPRLKREQRKEAIVRPVEWRGARIAPRLVQRLLNDVSDDFDDLPVMQHALSRTWQRWAEACEGQRPIDLDDYEAVGTASDALSRHAEEARASLGALGQPGGAVERVFRALTERVGDGAEVRRPLPFAQLVAVAGDGTPGGDAAVREVVERYRRADTAFLLPGAEVSLDANPVIDISHESLIRLWQQLRGWVKAEADAAGELERLLEATRLRASHQGEPLRGRDLERTRAWLAAHRPSPGWVQLVAGGDGTAQRDALLAFVDESVATEQRALRRSRLQRRSWQAVMALGVVGVFAFAFYSAREQRLAQARELTNRALLELPRDPAASAHLALRALDGDADNRRADYALRQAMTALAVAQPEAILALGEPLVEARFSAGQRWLLAAGGRTVWLLDPATLAIRHTLTASQPVSRAWVVGAAGAERVLAFTQDWRVHLLPLKGGDTQTLACPADGVTGSAVAVSDGPTPQVALGCRDGALLLAAVADGRLGAAQSLLPPAAPNQSVTALGFSADGAWLAAGDNTGQVRVWQRAQPARPWIGQGSAGGAALRHQAAVRDIAFHPDEPGLLASASDDRSARVWRLDLNGGRLAPTVGDQRGEERLRHDRPVLRVHWVRRIDDAYKLMTVSDKRVIFWTDVETRDARRHDDWVTDADVSADGELLVSASADGTARVWSTRSVTPMALLRGHSNELERAFFGPGGSVITVSADQTLRRWRIAAPAVLDAAAHWQEALAFSPRGDQVLLCGEADQKDARHRQCRIAPLADMGQRKDPDSERLEAAPGDTVGAVSWRHDGRQVLGRTATHDIYASRRPVLWDVATRRRITPEWLQQWTDASFSPARPELATSRPATAPAAGGEVAVWAVTALDQAQPQPLLRLRGPLSTLPPVIDSSGRWVAGAEHNDVLLWDRKTPQAEPQRLRGHAGTVRSLAFSADGMALVSAGSDRNARVWPLQAVAPGQAPASVLLTGGHSAAVMSAVFSPDGRFVATGGADNSVRVWDARRGWEISALHRHGDAVPALAWHADGRIASASDDGTVLLAPCQPCVAPLEQVREAARAVPQAPAAPSPPSPPPSPPSTPPAASTGAAAPASR</sequence>
<keyword evidence="1 3" id="KW-0853">WD repeat</keyword>
<dbReference type="SUPFAM" id="SSF50978">
    <property type="entry name" value="WD40 repeat-like"/>
    <property type="match status" value="2"/>
</dbReference>
<evidence type="ECO:0000313" key="7">
    <source>
        <dbReference type="Proteomes" id="UP001365405"/>
    </source>
</evidence>
<dbReference type="Gene3D" id="2.130.10.10">
    <property type="entry name" value="YVTN repeat-like/Quinoprotein amine dehydrogenase"/>
    <property type="match status" value="3"/>
</dbReference>
<proteinExistence type="predicted"/>
<name>A0ABU9CEM1_9BURK</name>
<dbReference type="EMBL" id="JBBUTH010000004">
    <property type="protein sequence ID" value="MEK8050320.1"/>
    <property type="molecule type" value="Genomic_DNA"/>
</dbReference>
<evidence type="ECO:0000256" key="4">
    <source>
        <dbReference type="SAM" id="MobiDB-lite"/>
    </source>
</evidence>
<feature type="domain" description="Novel STAND NTPase 1" evidence="5">
    <location>
        <begin position="14"/>
        <end position="437"/>
    </location>
</feature>
<feature type="region of interest" description="Disordered" evidence="4">
    <location>
        <begin position="1275"/>
        <end position="1313"/>
    </location>
</feature>